<feature type="transmembrane region" description="Helical" evidence="1">
    <location>
        <begin position="120"/>
        <end position="140"/>
    </location>
</feature>
<sequence length="173" mass="17777">MARVSDTETPVLRWGRLRLDVEPGVYGTVVLMTVLVVALDDGVEDFPEAAQVIVGPLVATFAAHLFAAVLARFGRRSAPSRAEIRHLVASAAQFLLLGVVPLLVVAVGAASGLYTPDGAAEAILGLGLAFLVLVGGIGGWRTGRGAGAAVLGALAAGVLGLVVLLLRLVLEHW</sequence>
<name>A0A2U1EXG8_9PSEU</name>
<comment type="caution">
    <text evidence="2">The sequence shown here is derived from an EMBL/GenBank/DDBJ whole genome shotgun (WGS) entry which is preliminary data.</text>
</comment>
<reference evidence="2 3" key="1">
    <citation type="submission" date="2018-04" db="EMBL/GenBank/DDBJ databases">
        <title>Genomic Encyclopedia of Type Strains, Phase IV (KMG-IV): sequencing the most valuable type-strain genomes for metagenomic binning, comparative biology and taxonomic classification.</title>
        <authorList>
            <person name="Goeker M."/>
        </authorList>
    </citation>
    <scope>NUCLEOTIDE SEQUENCE [LARGE SCALE GENOMIC DNA]</scope>
    <source>
        <strain evidence="2 3">DSM 45771</strain>
    </source>
</reference>
<keyword evidence="1" id="KW-0812">Transmembrane</keyword>
<keyword evidence="3" id="KW-1185">Reference proteome</keyword>
<evidence type="ECO:0000313" key="2">
    <source>
        <dbReference type="EMBL" id="PVZ04606.1"/>
    </source>
</evidence>
<dbReference type="Proteomes" id="UP000245639">
    <property type="component" value="Unassembled WGS sequence"/>
</dbReference>
<feature type="transmembrane region" description="Helical" evidence="1">
    <location>
        <begin position="21"/>
        <end position="39"/>
    </location>
</feature>
<accession>A0A2U1EXG8</accession>
<gene>
    <name evidence="2" type="ORF">C8D89_11759</name>
</gene>
<dbReference type="AlphaFoldDB" id="A0A2U1EXG8"/>
<dbReference type="EMBL" id="QEKW01000017">
    <property type="protein sequence ID" value="PVZ04606.1"/>
    <property type="molecule type" value="Genomic_DNA"/>
</dbReference>
<proteinExistence type="predicted"/>
<protein>
    <submittedName>
        <fullName evidence="2">Uncharacterized protein</fullName>
    </submittedName>
</protein>
<feature type="transmembrane region" description="Helical" evidence="1">
    <location>
        <begin position="51"/>
        <end position="73"/>
    </location>
</feature>
<organism evidence="2 3">
    <name type="scientific">Actinomycetospora cinnamomea</name>
    <dbReference type="NCBI Taxonomy" id="663609"/>
    <lineage>
        <taxon>Bacteria</taxon>
        <taxon>Bacillati</taxon>
        <taxon>Actinomycetota</taxon>
        <taxon>Actinomycetes</taxon>
        <taxon>Pseudonocardiales</taxon>
        <taxon>Pseudonocardiaceae</taxon>
        <taxon>Actinomycetospora</taxon>
    </lineage>
</organism>
<keyword evidence="1" id="KW-0472">Membrane</keyword>
<feature type="transmembrane region" description="Helical" evidence="1">
    <location>
        <begin position="147"/>
        <end position="170"/>
    </location>
</feature>
<feature type="transmembrane region" description="Helical" evidence="1">
    <location>
        <begin position="94"/>
        <end position="114"/>
    </location>
</feature>
<evidence type="ECO:0000313" key="3">
    <source>
        <dbReference type="Proteomes" id="UP000245639"/>
    </source>
</evidence>
<keyword evidence="1" id="KW-1133">Transmembrane helix</keyword>
<evidence type="ECO:0000256" key="1">
    <source>
        <dbReference type="SAM" id="Phobius"/>
    </source>
</evidence>